<reference evidence="1 2" key="1">
    <citation type="submission" date="2022-01" db="EMBL/GenBank/DDBJ databases">
        <title>Dethiosulfovibrio faecalis sp. nov., a novel proteolytic, non-sulfur-reducing bacterium isolated from a marine aquaculture solid waste bioreactor.</title>
        <authorList>
            <person name="Grabowski S."/>
            <person name="Apolinario E."/>
            <person name="Schneider N."/>
            <person name="Marshall C.W."/>
            <person name="Sowers K.R."/>
        </authorList>
    </citation>
    <scope>NUCLEOTIDE SEQUENCE [LARGE SCALE GENOMIC DNA]</scope>
    <source>
        <strain evidence="1 2">DSM 12537</strain>
    </source>
</reference>
<evidence type="ECO:0000313" key="1">
    <source>
        <dbReference type="EMBL" id="MCF4141843.1"/>
    </source>
</evidence>
<comment type="caution">
    <text evidence="1">The sequence shown here is derived from an EMBL/GenBank/DDBJ whole genome shotgun (WGS) entry which is preliminary data.</text>
</comment>
<dbReference type="RefSeq" id="WP_236098598.1">
    <property type="nucleotide sequence ID" value="NZ_JAKGUD010000002.1"/>
</dbReference>
<sequence length="60" mass="6813">MDDIRCPSCGGGRVLPIYRGYLTFDLARAVEEKRAVYDGPILSDEGGDSWLCLDCMNRWR</sequence>
<evidence type="ECO:0000313" key="2">
    <source>
        <dbReference type="Proteomes" id="UP001200430"/>
    </source>
</evidence>
<proteinExistence type="predicted"/>
<gene>
    <name evidence="1" type="ORF">L2W38_03295</name>
</gene>
<keyword evidence="2" id="KW-1185">Reference proteome</keyword>
<organism evidence="1 2">
    <name type="scientific">Dethiosulfovibrio marinus</name>
    <dbReference type="NCBI Taxonomy" id="133532"/>
    <lineage>
        <taxon>Bacteria</taxon>
        <taxon>Thermotogati</taxon>
        <taxon>Synergistota</taxon>
        <taxon>Synergistia</taxon>
        <taxon>Synergistales</taxon>
        <taxon>Dethiosulfovibrionaceae</taxon>
        <taxon>Dethiosulfovibrio</taxon>
    </lineage>
</organism>
<evidence type="ECO:0008006" key="3">
    <source>
        <dbReference type="Google" id="ProtNLM"/>
    </source>
</evidence>
<protein>
    <recommendedName>
        <fullName evidence="3">Small CPxCG-related zinc finger protein</fullName>
    </recommendedName>
</protein>
<accession>A0ABS9EPV0</accession>
<dbReference type="Proteomes" id="UP001200430">
    <property type="component" value="Unassembled WGS sequence"/>
</dbReference>
<name>A0ABS9EPV0_9BACT</name>
<dbReference type="EMBL" id="JAKGUD010000002">
    <property type="protein sequence ID" value="MCF4141843.1"/>
    <property type="molecule type" value="Genomic_DNA"/>
</dbReference>